<protein>
    <submittedName>
        <fullName evidence="2">ATP synthase F0 subunit 8</fullName>
    </submittedName>
</protein>
<keyword evidence="1" id="KW-0472">Membrane</keyword>
<keyword evidence="1" id="KW-1133">Transmembrane helix</keyword>
<organism evidence="2">
    <name type="scientific">Macrostemum floridum</name>
    <dbReference type="NCBI Taxonomy" id="486976"/>
    <lineage>
        <taxon>Eukaryota</taxon>
        <taxon>Metazoa</taxon>
        <taxon>Ecdysozoa</taxon>
        <taxon>Arthropoda</taxon>
        <taxon>Hexapoda</taxon>
        <taxon>Insecta</taxon>
        <taxon>Pterygota</taxon>
        <taxon>Neoptera</taxon>
        <taxon>Endopterygota</taxon>
        <taxon>Trichoptera</taxon>
        <taxon>Annulipalpia</taxon>
        <taxon>Hydropsychoidea</taxon>
        <taxon>Hydropsychidae</taxon>
        <taxon>Macronematinae</taxon>
        <taxon>Macronematini</taxon>
        <taxon>Macrostemum</taxon>
    </lineage>
</organism>
<feature type="transmembrane region" description="Helical" evidence="1">
    <location>
        <begin position="6"/>
        <end position="30"/>
    </location>
</feature>
<reference evidence="2" key="1">
    <citation type="submission" date="2020-06" db="EMBL/GenBank/DDBJ databases">
        <authorList>
            <person name="Wang Y."/>
            <person name="Zhong X."/>
        </authorList>
    </citation>
    <scope>NUCLEOTIDE SEQUENCE</scope>
</reference>
<keyword evidence="2" id="KW-0496">Mitochondrion</keyword>
<proteinExistence type="predicted"/>
<name>A0A7L8XGL2_9NEOP</name>
<dbReference type="AlphaFoldDB" id="A0A7L8XGL2"/>
<reference evidence="2" key="2">
    <citation type="journal article" date="2021" name="Mitochondrial DNA Part B Resour">
        <title>Mitochondrial genome of Macrostemum floridum (Trichoptera).</title>
        <authorList>
            <person name="Qin H.L."/>
            <person name="Zhong X.F."/>
            <person name="Li Y.M."/>
            <person name="Huang J.C."/>
            <person name="Wang H."/>
            <person name="Wang Y.J."/>
        </authorList>
    </citation>
    <scope>NUCLEOTIDE SEQUENCE</scope>
</reference>
<geneLocation type="mitochondrion" evidence="2"/>
<gene>
    <name evidence="2" type="primary">atp8</name>
</gene>
<dbReference type="RefSeq" id="YP_009946937.1">
    <property type="nucleotide sequence ID" value="NC_051530.1"/>
</dbReference>
<accession>A0A7L8XGL2</accession>
<sequence length="55" mass="6480">MPQMMPLNWIFLSIFFSILLLILLTSFFFLKINFSTPSLNLSSNQSSTFISSWKW</sequence>
<dbReference type="EMBL" id="MT677867">
    <property type="protein sequence ID" value="QOH91255.1"/>
    <property type="molecule type" value="Genomic_DNA"/>
</dbReference>
<evidence type="ECO:0000313" key="2">
    <source>
        <dbReference type="EMBL" id="QOH91255.1"/>
    </source>
</evidence>
<evidence type="ECO:0000256" key="1">
    <source>
        <dbReference type="SAM" id="Phobius"/>
    </source>
</evidence>
<dbReference type="GeneID" id="60239165"/>
<keyword evidence="1" id="KW-0812">Transmembrane</keyword>